<dbReference type="PANTHER" id="PTHR46623">
    <property type="entry name" value="CARBOXYMETHYLENEBUTENOLIDASE-RELATED"/>
    <property type="match status" value="1"/>
</dbReference>
<feature type="domain" description="Dienelactone hydrolase" evidence="1">
    <location>
        <begin position="28"/>
        <end position="240"/>
    </location>
</feature>
<dbReference type="Gene3D" id="3.40.50.1820">
    <property type="entry name" value="alpha/beta hydrolase"/>
    <property type="match status" value="1"/>
</dbReference>
<evidence type="ECO:0000259" key="1">
    <source>
        <dbReference type="Pfam" id="PF01738"/>
    </source>
</evidence>
<dbReference type="GO" id="GO:0016787">
    <property type="term" value="F:hydrolase activity"/>
    <property type="evidence" value="ECO:0007669"/>
    <property type="project" value="InterPro"/>
</dbReference>
<dbReference type="InterPro" id="IPR029058">
    <property type="entry name" value="AB_hydrolase_fold"/>
</dbReference>
<dbReference type="InterPro" id="IPR051049">
    <property type="entry name" value="Dienelactone_hydrolase-like"/>
</dbReference>
<evidence type="ECO:0000313" key="2">
    <source>
        <dbReference type="EMBL" id="SVB70548.1"/>
    </source>
</evidence>
<sequence length="241" mass="25172">MIDGQSGQDLERAGGRVEFAANGSTAGGYLAVPASGSGTGVLVIQEWWGLVPQLQGVCDRLAAEGHVALAPDLYHGEMATHTEVDKAGELMTSLPPERAARDMSAAIDYLLAHEATNGEAVGVVGFCMGGMLTLLIAAQEGDRVACAAPYYGAPLGDGAPDWSGLTAVVEGHMAEHDDFFPTEAVLALGDDLRTMGRDVTFHVYDGTGHPFANEEDPFGTYDADAAALAWTRTLALLDAHL</sequence>
<accession>A0A382G5M8</accession>
<organism evidence="2">
    <name type="scientific">marine metagenome</name>
    <dbReference type="NCBI Taxonomy" id="408172"/>
    <lineage>
        <taxon>unclassified sequences</taxon>
        <taxon>metagenomes</taxon>
        <taxon>ecological metagenomes</taxon>
    </lineage>
</organism>
<proteinExistence type="predicted"/>
<dbReference type="AlphaFoldDB" id="A0A382G5M8"/>
<reference evidence="2" key="1">
    <citation type="submission" date="2018-05" db="EMBL/GenBank/DDBJ databases">
        <authorList>
            <person name="Lanie J.A."/>
            <person name="Ng W.-L."/>
            <person name="Kazmierczak K.M."/>
            <person name="Andrzejewski T.M."/>
            <person name="Davidsen T.M."/>
            <person name="Wayne K.J."/>
            <person name="Tettelin H."/>
            <person name="Glass J.I."/>
            <person name="Rusch D."/>
            <person name="Podicherti R."/>
            <person name="Tsui H.-C.T."/>
            <person name="Winkler M.E."/>
        </authorList>
    </citation>
    <scope>NUCLEOTIDE SEQUENCE</scope>
</reference>
<dbReference type="PANTHER" id="PTHR46623:SF6">
    <property type="entry name" value="ALPHA_BETA-HYDROLASES SUPERFAMILY PROTEIN"/>
    <property type="match status" value="1"/>
</dbReference>
<gene>
    <name evidence="2" type="ORF">METZ01_LOCUS223402</name>
</gene>
<dbReference type="Pfam" id="PF01738">
    <property type="entry name" value="DLH"/>
    <property type="match status" value="1"/>
</dbReference>
<dbReference type="InterPro" id="IPR002925">
    <property type="entry name" value="Dienelactn_hydro"/>
</dbReference>
<dbReference type="EMBL" id="UINC01053703">
    <property type="protein sequence ID" value="SVB70548.1"/>
    <property type="molecule type" value="Genomic_DNA"/>
</dbReference>
<name>A0A382G5M8_9ZZZZ</name>
<dbReference type="SUPFAM" id="SSF53474">
    <property type="entry name" value="alpha/beta-Hydrolases"/>
    <property type="match status" value="1"/>
</dbReference>
<protein>
    <recommendedName>
        <fullName evidence="1">Dienelactone hydrolase domain-containing protein</fullName>
    </recommendedName>
</protein>